<evidence type="ECO:0008006" key="4">
    <source>
        <dbReference type="Google" id="ProtNLM"/>
    </source>
</evidence>
<keyword evidence="1" id="KW-0472">Membrane</keyword>
<dbReference type="Proteomes" id="UP000654345">
    <property type="component" value="Unassembled WGS sequence"/>
</dbReference>
<feature type="transmembrane region" description="Helical" evidence="1">
    <location>
        <begin position="25"/>
        <end position="53"/>
    </location>
</feature>
<evidence type="ECO:0000313" key="3">
    <source>
        <dbReference type="Proteomes" id="UP000654345"/>
    </source>
</evidence>
<name>A0ABQ3UP18_9CHLR</name>
<evidence type="ECO:0000313" key="2">
    <source>
        <dbReference type="EMBL" id="GHO54489.1"/>
    </source>
</evidence>
<keyword evidence="1" id="KW-0812">Transmembrane</keyword>
<keyword evidence="3" id="KW-1185">Reference proteome</keyword>
<organism evidence="2 3">
    <name type="scientific">Ktedonobacter robiniae</name>
    <dbReference type="NCBI Taxonomy" id="2778365"/>
    <lineage>
        <taxon>Bacteria</taxon>
        <taxon>Bacillati</taxon>
        <taxon>Chloroflexota</taxon>
        <taxon>Ktedonobacteria</taxon>
        <taxon>Ktedonobacterales</taxon>
        <taxon>Ktedonobacteraceae</taxon>
        <taxon>Ktedonobacter</taxon>
    </lineage>
</organism>
<gene>
    <name evidence="2" type="ORF">KSB_29640</name>
</gene>
<accession>A0ABQ3UP18</accession>
<sequence length="188" mass="20380">MTSSNRSIFREDAYKRHLQKQKQSIILRLATPPVWIFAWLLLLCFLGASLLAWRTQVPVFVGGQGILTRQNSTHGAIIVAVLFVPVSQQKQIHPGQAVELRVGPKAASLRGVVASLEPRVMSPLDIRTRFQLQGESASMVAEPSVTAAIRLDAPLSANLYAGSTFSARVQVGSQSVLSLLPGLNQLVS</sequence>
<dbReference type="EMBL" id="BNJG01000001">
    <property type="protein sequence ID" value="GHO54489.1"/>
    <property type="molecule type" value="Genomic_DNA"/>
</dbReference>
<comment type="caution">
    <text evidence="2">The sequence shown here is derived from an EMBL/GenBank/DDBJ whole genome shotgun (WGS) entry which is preliminary data.</text>
</comment>
<proteinExistence type="predicted"/>
<keyword evidence="1" id="KW-1133">Transmembrane helix</keyword>
<reference evidence="2 3" key="1">
    <citation type="journal article" date="2021" name="Int. J. Syst. Evol. Microbiol.">
        <title>Reticulibacter mediterranei gen. nov., sp. nov., within the new family Reticulibacteraceae fam. nov., and Ktedonospora formicarum gen. nov., sp. nov., Ktedonobacter robiniae sp. nov., Dictyobacter formicarum sp. nov. and Dictyobacter arantiisoli sp. nov., belonging to the class Ktedonobacteria.</title>
        <authorList>
            <person name="Yabe S."/>
            <person name="Zheng Y."/>
            <person name="Wang C.M."/>
            <person name="Sakai Y."/>
            <person name="Abe K."/>
            <person name="Yokota A."/>
            <person name="Donadio S."/>
            <person name="Cavaletti L."/>
            <person name="Monciardini P."/>
        </authorList>
    </citation>
    <scope>NUCLEOTIDE SEQUENCE [LARGE SCALE GENOMIC DNA]</scope>
    <source>
        <strain evidence="2 3">SOSP1-30</strain>
    </source>
</reference>
<evidence type="ECO:0000256" key="1">
    <source>
        <dbReference type="SAM" id="Phobius"/>
    </source>
</evidence>
<protein>
    <recommendedName>
        <fullName evidence="4">RND efflux pump membrane fusion protein barrel-sandwich domain-containing protein</fullName>
    </recommendedName>
</protein>